<gene>
    <name evidence="3" type="ORF">DFO65_10214</name>
</gene>
<evidence type="ECO:0000259" key="2">
    <source>
        <dbReference type="Pfam" id="PF08327"/>
    </source>
</evidence>
<dbReference type="EMBL" id="QNSB01000002">
    <property type="protein sequence ID" value="RBP73486.1"/>
    <property type="molecule type" value="Genomic_DNA"/>
</dbReference>
<dbReference type="InterPro" id="IPR023393">
    <property type="entry name" value="START-like_dom_sf"/>
</dbReference>
<accession>A0A366ILA1</accession>
<dbReference type="Proteomes" id="UP000253509">
    <property type="component" value="Unassembled WGS sequence"/>
</dbReference>
<comment type="caution">
    <text evidence="3">The sequence shown here is derived from an EMBL/GenBank/DDBJ whole genome shotgun (WGS) entry which is preliminary data.</text>
</comment>
<dbReference type="AlphaFoldDB" id="A0A366ILA1"/>
<feature type="domain" description="Activator of Hsp90 ATPase homologue 1/2-like C-terminal" evidence="2">
    <location>
        <begin position="22"/>
        <end position="159"/>
    </location>
</feature>
<name>A0A366ILA1_9MICO</name>
<evidence type="ECO:0000313" key="3">
    <source>
        <dbReference type="EMBL" id="RBP73486.1"/>
    </source>
</evidence>
<dbReference type="RefSeq" id="WP_113902894.1">
    <property type="nucleotide sequence ID" value="NZ_QNSB01000002.1"/>
</dbReference>
<comment type="similarity">
    <text evidence="1">Belongs to the AHA1 family.</text>
</comment>
<evidence type="ECO:0000256" key="1">
    <source>
        <dbReference type="ARBA" id="ARBA00006817"/>
    </source>
</evidence>
<dbReference type="InterPro" id="IPR013538">
    <property type="entry name" value="ASHA1/2-like_C"/>
</dbReference>
<dbReference type="Gene3D" id="3.30.530.20">
    <property type="match status" value="1"/>
</dbReference>
<evidence type="ECO:0000313" key="4">
    <source>
        <dbReference type="Proteomes" id="UP000253509"/>
    </source>
</evidence>
<proteinExistence type="inferred from homology"/>
<dbReference type="SUPFAM" id="SSF55961">
    <property type="entry name" value="Bet v1-like"/>
    <property type="match status" value="1"/>
</dbReference>
<reference evidence="3 4" key="1">
    <citation type="submission" date="2018-06" db="EMBL/GenBank/DDBJ databases">
        <title>Freshwater and sediment microbial communities from various areas in North America, analyzing microbe dynamics in response to fracking.</title>
        <authorList>
            <person name="Lamendella R."/>
        </authorList>
    </citation>
    <scope>NUCLEOTIDE SEQUENCE [LARGE SCALE GENOMIC DNA]</scope>
    <source>
        <strain evidence="3 4">3b_TX</strain>
    </source>
</reference>
<sequence>MPVTEVHHDENALTLTMVAEFAAPPERVWQVYADPRQLEKIWGPPGYPATVVDHDMRPGGKVTYFMTSPEGEKYCGFWVVTDVDEPRSFGFHDYFSDEEFNRVDEMPAAHNVYTFTAIDGGTRAEYVGTYESLDGLKKVLEMGVVEGATGAIGQIDELLAGETSVAS</sequence>
<dbReference type="Pfam" id="PF08327">
    <property type="entry name" value="AHSA1"/>
    <property type="match status" value="1"/>
</dbReference>
<dbReference type="CDD" id="cd07814">
    <property type="entry name" value="SRPBCC_CalC_Aha1-like"/>
    <property type="match status" value="1"/>
</dbReference>
<organism evidence="3 4">
    <name type="scientific">Brevibacterium celere</name>
    <dbReference type="NCBI Taxonomy" id="225845"/>
    <lineage>
        <taxon>Bacteria</taxon>
        <taxon>Bacillati</taxon>
        <taxon>Actinomycetota</taxon>
        <taxon>Actinomycetes</taxon>
        <taxon>Micrococcales</taxon>
        <taxon>Brevibacteriaceae</taxon>
        <taxon>Brevibacterium</taxon>
    </lineage>
</organism>
<keyword evidence="4" id="KW-1185">Reference proteome</keyword>
<protein>
    <submittedName>
        <fullName evidence="3">Uncharacterized protein YndB with AHSA1/START domain</fullName>
    </submittedName>
</protein>